<sequence length="512" mass="58159">MMKINSESQDDHLDTIELFESADVSTGAPLNKAAQSVDGLTHTSFNNHSDSDNCITDKKKENTNVDVFDNDDDDEYENHHSLPMYPPLDAYTSATTGQKRLSSIRQSLCGKSCALRMFLVLTLCSALIVCSIAFISTNRKGALSKKSPWWPSVEWATLPAVNQSLYSLAFGSCSDQTLPMTYWDTLSTLHPDITILMGDNVYGECDDSSCETLVDASKYRNSPLKEAYDTLASDPSFQRARANLPMIATLDNHDYGRIDANENNPMKDEAKEMFLDFFAVPSNDERRRLNDGVYTSYEWGPEGQKIQVILLDVRYFHSEFKPTDEPGAPLKEKYIPDNDPKKRFLSQKQWKLLEQSLARPANVRLVISSIQVMADGHGFECWRMIPHERTKLYNLLQPTLAKTRTIILSGDRHVGGFYKHETEDLYEVTASSWTHTIPYGKFDDCSNAQECDEIDPRRMDDFVRVNHFGVIHLDWDNREMLVGFKRVETLAVNEDGNANFEKLLQPHVFSIP</sequence>
<evidence type="ECO:0000313" key="3">
    <source>
        <dbReference type="EMBL" id="CAE4593903.1"/>
    </source>
</evidence>
<evidence type="ECO:0000259" key="2">
    <source>
        <dbReference type="Pfam" id="PF09423"/>
    </source>
</evidence>
<dbReference type="InterPro" id="IPR029052">
    <property type="entry name" value="Metallo-depent_PP-like"/>
</dbReference>
<dbReference type="AlphaFoldDB" id="A0A7S4QTZ0"/>
<gene>
    <name evidence="3" type="ORF">DBRI00130_LOCUS7933</name>
</gene>
<dbReference type="InterPro" id="IPR038607">
    <property type="entry name" value="PhoD-like_sf"/>
</dbReference>
<dbReference type="CDD" id="cd07389">
    <property type="entry name" value="MPP_PhoD"/>
    <property type="match status" value="1"/>
</dbReference>
<dbReference type="Pfam" id="PF09423">
    <property type="entry name" value="PhoD"/>
    <property type="match status" value="1"/>
</dbReference>
<dbReference type="Gene3D" id="3.60.21.70">
    <property type="entry name" value="PhoD-like phosphatase"/>
    <property type="match status" value="1"/>
</dbReference>
<reference evidence="3" key="1">
    <citation type="submission" date="2021-01" db="EMBL/GenBank/DDBJ databases">
        <authorList>
            <person name="Corre E."/>
            <person name="Pelletier E."/>
            <person name="Niang G."/>
            <person name="Scheremetjew M."/>
            <person name="Finn R."/>
            <person name="Kale V."/>
            <person name="Holt S."/>
            <person name="Cochrane G."/>
            <person name="Meng A."/>
            <person name="Brown T."/>
            <person name="Cohen L."/>
        </authorList>
    </citation>
    <scope>NUCLEOTIDE SEQUENCE</scope>
    <source>
        <strain evidence="3">GSO104</strain>
    </source>
</reference>
<name>A0A7S4QTZ0_9STRA</name>
<proteinExistence type="predicted"/>
<dbReference type="EMBL" id="HBNS01009845">
    <property type="protein sequence ID" value="CAE4593903.1"/>
    <property type="molecule type" value="Transcribed_RNA"/>
</dbReference>
<keyword evidence="1" id="KW-1133">Transmembrane helix</keyword>
<keyword evidence="1" id="KW-0812">Transmembrane</keyword>
<protein>
    <recommendedName>
        <fullName evidence="2">PhoD-like phosphatase metallophosphatase domain-containing protein</fullName>
    </recommendedName>
</protein>
<dbReference type="SUPFAM" id="SSF56300">
    <property type="entry name" value="Metallo-dependent phosphatases"/>
    <property type="match status" value="1"/>
</dbReference>
<organism evidence="3">
    <name type="scientific">Ditylum brightwellii</name>
    <dbReference type="NCBI Taxonomy" id="49249"/>
    <lineage>
        <taxon>Eukaryota</taxon>
        <taxon>Sar</taxon>
        <taxon>Stramenopiles</taxon>
        <taxon>Ochrophyta</taxon>
        <taxon>Bacillariophyta</taxon>
        <taxon>Mediophyceae</taxon>
        <taxon>Lithodesmiophycidae</taxon>
        <taxon>Lithodesmiales</taxon>
        <taxon>Lithodesmiaceae</taxon>
        <taxon>Ditylum</taxon>
    </lineage>
</organism>
<dbReference type="PANTHER" id="PTHR33987:SF1">
    <property type="entry name" value="CALCINEURIN-LIKE METALLO-PHOSPHOESTERASE SUPERFAMILY PROTEIN"/>
    <property type="match status" value="1"/>
</dbReference>
<evidence type="ECO:0000256" key="1">
    <source>
        <dbReference type="SAM" id="Phobius"/>
    </source>
</evidence>
<dbReference type="PANTHER" id="PTHR33987">
    <property type="entry name" value="CALCINEURIN-LIKE METALLO-PHOSPHOESTERASE SUPERFAMILY PROTEIN"/>
    <property type="match status" value="1"/>
</dbReference>
<accession>A0A7S4QTZ0</accession>
<dbReference type="InterPro" id="IPR018946">
    <property type="entry name" value="PhoD-like_MPP"/>
</dbReference>
<feature type="domain" description="PhoD-like phosphatase metallophosphatase" evidence="2">
    <location>
        <begin position="169"/>
        <end position="480"/>
    </location>
</feature>
<feature type="transmembrane region" description="Helical" evidence="1">
    <location>
        <begin position="113"/>
        <end position="135"/>
    </location>
</feature>
<keyword evidence="1" id="KW-0472">Membrane</keyword>